<accession>A0AAV6G9Y2</accession>
<dbReference type="Proteomes" id="UP000823561">
    <property type="component" value="Chromosome 13"/>
</dbReference>
<reference evidence="1" key="1">
    <citation type="submission" date="2020-10" db="EMBL/GenBank/DDBJ databases">
        <title>Chromosome-scale genome assembly of the Allis shad, Alosa alosa.</title>
        <authorList>
            <person name="Margot Z."/>
            <person name="Christophe K."/>
            <person name="Cabau C."/>
            <person name="Louis A."/>
            <person name="Berthelot C."/>
            <person name="Parey E."/>
            <person name="Roest Crollius H."/>
            <person name="Montfort J."/>
            <person name="Robinson-Rechavi M."/>
            <person name="Bucao C."/>
            <person name="Bouchez O."/>
            <person name="Gislard M."/>
            <person name="Lluch J."/>
            <person name="Milhes M."/>
            <person name="Lampietro C."/>
            <person name="Lopez Roques C."/>
            <person name="Donnadieu C."/>
            <person name="Braasch I."/>
            <person name="Desvignes T."/>
            <person name="Postlethwait J."/>
            <person name="Bobe J."/>
            <person name="Guiguen Y."/>
        </authorList>
    </citation>
    <scope>NUCLEOTIDE SEQUENCE</scope>
    <source>
        <strain evidence="1">M-15738</strain>
        <tissue evidence="1">Blood</tissue>
    </source>
</reference>
<organism evidence="1 2">
    <name type="scientific">Alosa alosa</name>
    <name type="common">allis shad</name>
    <dbReference type="NCBI Taxonomy" id="278164"/>
    <lineage>
        <taxon>Eukaryota</taxon>
        <taxon>Metazoa</taxon>
        <taxon>Chordata</taxon>
        <taxon>Craniata</taxon>
        <taxon>Vertebrata</taxon>
        <taxon>Euteleostomi</taxon>
        <taxon>Actinopterygii</taxon>
        <taxon>Neopterygii</taxon>
        <taxon>Teleostei</taxon>
        <taxon>Clupei</taxon>
        <taxon>Clupeiformes</taxon>
        <taxon>Clupeoidei</taxon>
        <taxon>Clupeidae</taxon>
        <taxon>Alosa</taxon>
    </lineage>
</organism>
<dbReference type="EMBL" id="JADWDJ010000013">
    <property type="protein sequence ID" value="KAG5271938.1"/>
    <property type="molecule type" value="Genomic_DNA"/>
</dbReference>
<name>A0AAV6G9Y2_9TELE</name>
<gene>
    <name evidence="1" type="ORF">AALO_G00185870</name>
</gene>
<keyword evidence="2" id="KW-1185">Reference proteome</keyword>
<comment type="caution">
    <text evidence="1">The sequence shown here is derived from an EMBL/GenBank/DDBJ whole genome shotgun (WGS) entry which is preliminary data.</text>
</comment>
<protein>
    <submittedName>
        <fullName evidence="1">Uncharacterized protein</fullName>
    </submittedName>
</protein>
<sequence>STFIDSNKTAPSRVTKFDRSQNLVQHRYHLPPCHHGKPNEQKESVTMRSCWTTWKRLTISSCSSTMTWQQRWRQTQALCLGSWGAWWQ</sequence>
<evidence type="ECO:0000313" key="1">
    <source>
        <dbReference type="EMBL" id="KAG5271938.1"/>
    </source>
</evidence>
<feature type="non-terminal residue" evidence="1">
    <location>
        <position position="1"/>
    </location>
</feature>
<evidence type="ECO:0000313" key="2">
    <source>
        <dbReference type="Proteomes" id="UP000823561"/>
    </source>
</evidence>
<dbReference type="AlphaFoldDB" id="A0AAV6G9Y2"/>
<proteinExistence type="predicted"/>